<proteinExistence type="predicted"/>
<feature type="signal peptide" evidence="1">
    <location>
        <begin position="1"/>
        <end position="21"/>
    </location>
</feature>
<name>A0A174DI08_9FIRM</name>
<evidence type="ECO:0000313" key="6">
    <source>
        <dbReference type="Proteomes" id="UP000283701"/>
    </source>
</evidence>
<evidence type="ECO:0000256" key="1">
    <source>
        <dbReference type="SAM" id="SignalP"/>
    </source>
</evidence>
<evidence type="ECO:0000313" key="5">
    <source>
        <dbReference type="Proteomes" id="UP000095395"/>
    </source>
</evidence>
<reference evidence="2 5" key="1">
    <citation type="submission" date="2015-09" db="EMBL/GenBank/DDBJ databases">
        <authorList>
            <consortium name="Pathogen Informatics"/>
        </authorList>
    </citation>
    <scope>NUCLEOTIDE SEQUENCE [LARGE SCALE GENOMIC DNA]</scope>
    <source>
        <strain evidence="2 5">2789STDY5608835</strain>
    </source>
</reference>
<evidence type="ECO:0000313" key="2">
    <source>
        <dbReference type="EMBL" id="CUO23979.1"/>
    </source>
</evidence>
<sequence>MKRNLFLCLMILMVMCCVGCASVKISEDDTTQDVTEDSSKDDDILAFLKTNNVINSDDTYMGVDQDIGILGREGNKRYVYKQADNEFYYIEISECGFGSNGEFYGYKYKADETFYLITVIQCNYNGDAEFVSDVVTEVYGEETRYIVSGTDDNLQLRVAVE</sequence>
<organism evidence="2 5">
    <name type="scientific">Roseburia inulinivorans</name>
    <dbReference type="NCBI Taxonomy" id="360807"/>
    <lineage>
        <taxon>Bacteria</taxon>
        <taxon>Bacillati</taxon>
        <taxon>Bacillota</taxon>
        <taxon>Clostridia</taxon>
        <taxon>Lachnospirales</taxon>
        <taxon>Lachnospiraceae</taxon>
        <taxon>Roseburia</taxon>
    </lineage>
</organism>
<evidence type="ECO:0000313" key="3">
    <source>
        <dbReference type="EMBL" id="RHE96420.1"/>
    </source>
</evidence>
<protein>
    <submittedName>
        <fullName evidence="2">Uncharacterized protein</fullName>
    </submittedName>
</protein>
<dbReference type="EMBL" id="QRHP01000013">
    <property type="protein sequence ID" value="RHF83047.1"/>
    <property type="molecule type" value="Genomic_DNA"/>
</dbReference>
<dbReference type="EMBL" id="QSKW01000018">
    <property type="protein sequence ID" value="RHE96420.1"/>
    <property type="molecule type" value="Genomic_DNA"/>
</dbReference>
<accession>A0A174DI08</accession>
<evidence type="ECO:0000313" key="4">
    <source>
        <dbReference type="EMBL" id="RHF83047.1"/>
    </source>
</evidence>
<feature type="chain" id="PRO_5043136396" evidence="1">
    <location>
        <begin position="22"/>
        <end position="161"/>
    </location>
</feature>
<reference evidence="6 7" key="2">
    <citation type="submission" date="2018-08" db="EMBL/GenBank/DDBJ databases">
        <title>A genome reference for cultivated species of the human gut microbiota.</title>
        <authorList>
            <person name="Zou Y."/>
            <person name="Xue W."/>
            <person name="Luo G."/>
        </authorList>
    </citation>
    <scope>NUCLEOTIDE SEQUENCE [LARGE SCALE GENOMIC DNA]</scope>
    <source>
        <strain evidence="4 6">AM23-23AC</strain>
        <strain evidence="3 7">AM27-11</strain>
    </source>
</reference>
<gene>
    <name evidence="4" type="ORF">DW654_11295</name>
    <name evidence="3" type="ORF">DW707_11695</name>
    <name evidence="2" type="ORF">ERS852392_02569</name>
</gene>
<dbReference type="RefSeq" id="WP_055302507.1">
    <property type="nucleotide sequence ID" value="NZ_CYYR01000019.1"/>
</dbReference>
<dbReference type="AlphaFoldDB" id="A0A174DI08"/>
<dbReference type="EMBL" id="CYYR01000019">
    <property type="protein sequence ID" value="CUO23979.1"/>
    <property type="molecule type" value="Genomic_DNA"/>
</dbReference>
<keyword evidence="1" id="KW-0732">Signal</keyword>
<dbReference type="Proteomes" id="UP000095395">
    <property type="component" value="Unassembled WGS sequence"/>
</dbReference>
<evidence type="ECO:0000313" key="7">
    <source>
        <dbReference type="Proteomes" id="UP000286271"/>
    </source>
</evidence>
<dbReference type="Proteomes" id="UP000283701">
    <property type="component" value="Unassembled WGS sequence"/>
</dbReference>
<dbReference type="Proteomes" id="UP000286271">
    <property type="component" value="Unassembled WGS sequence"/>
</dbReference>